<reference evidence="1" key="1">
    <citation type="submission" date="2022-11" db="EMBL/GenBank/DDBJ databases">
        <authorList>
            <person name="Kikuchi T."/>
        </authorList>
    </citation>
    <scope>NUCLEOTIDE SEQUENCE</scope>
    <source>
        <strain evidence="1">PS1010</strain>
    </source>
</reference>
<dbReference type="AlphaFoldDB" id="A0A9P1IDX0"/>
<dbReference type="GO" id="GO:0006914">
    <property type="term" value="P:autophagy"/>
    <property type="evidence" value="ECO:0007669"/>
    <property type="project" value="TreeGrafter"/>
</dbReference>
<dbReference type="GO" id="GO:0006897">
    <property type="term" value="P:endocytosis"/>
    <property type="evidence" value="ECO:0007669"/>
    <property type="project" value="TreeGrafter"/>
</dbReference>
<dbReference type="PROSITE" id="PS51835">
    <property type="entry name" value="DENN_C9ORF72"/>
    <property type="match status" value="1"/>
</dbReference>
<evidence type="ECO:0000313" key="2">
    <source>
        <dbReference type="Proteomes" id="UP001152747"/>
    </source>
</evidence>
<dbReference type="EMBL" id="CANHGI010000002">
    <property type="protein sequence ID" value="CAI5443270.1"/>
    <property type="molecule type" value="Genomic_DNA"/>
</dbReference>
<name>A0A9P1IDX0_9PELO</name>
<comment type="caution">
    <text evidence="1">The sequence shown here is derived from an EMBL/GenBank/DDBJ whole genome shotgun (WGS) entry which is preliminary data.</text>
</comment>
<dbReference type="InterPro" id="IPR027819">
    <property type="entry name" value="C9orf72"/>
</dbReference>
<dbReference type="PANTHER" id="PTHR31855:SF2">
    <property type="entry name" value="GUANINE NUCLEOTIDE EXCHANGE FACTOR C9ORF72"/>
    <property type="match status" value="1"/>
</dbReference>
<dbReference type="GO" id="GO:0005768">
    <property type="term" value="C:endosome"/>
    <property type="evidence" value="ECO:0007669"/>
    <property type="project" value="TreeGrafter"/>
</dbReference>
<accession>A0A9P1IDX0</accession>
<proteinExistence type="predicted"/>
<dbReference type="Proteomes" id="UP001152747">
    <property type="component" value="Unassembled WGS sequence"/>
</dbReference>
<evidence type="ECO:0000313" key="1">
    <source>
        <dbReference type="EMBL" id="CAI5443270.1"/>
    </source>
</evidence>
<dbReference type="PANTHER" id="PTHR31855">
    <property type="entry name" value="GUANINE NUCLEOTIDE EXCHANGE C9ORF72"/>
    <property type="match status" value="1"/>
</dbReference>
<gene>
    <name evidence="1" type="ORF">CAMP_LOCUS5907</name>
</gene>
<dbReference type="GO" id="GO:0005776">
    <property type="term" value="C:autophagosome"/>
    <property type="evidence" value="ECO:0007669"/>
    <property type="project" value="TreeGrafter"/>
</dbReference>
<sequence>MECVDTFVKRMDLLPMEQSVRATFCSQLMLYIDNLTIAFISFVRDSSRPGKDKKECGTRSRHFNLAKMSKKQRSPIQ</sequence>
<keyword evidence="2" id="KW-1185">Reference proteome</keyword>
<organism evidence="1 2">
    <name type="scientific">Caenorhabditis angaria</name>
    <dbReference type="NCBI Taxonomy" id="860376"/>
    <lineage>
        <taxon>Eukaryota</taxon>
        <taxon>Metazoa</taxon>
        <taxon>Ecdysozoa</taxon>
        <taxon>Nematoda</taxon>
        <taxon>Chromadorea</taxon>
        <taxon>Rhabditida</taxon>
        <taxon>Rhabditina</taxon>
        <taxon>Rhabditomorpha</taxon>
        <taxon>Rhabditoidea</taxon>
        <taxon>Rhabditidae</taxon>
        <taxon>Peloderinae</taxon>
        <taxon>Caenorhabditis</taxon>
    </lineage>
</organism>
<protein>
    <submittedName>
        <fullName evidence="1">Uncharacterized protein</fullName>
    </submittedName>
</protein>
<dbReference type="GO" id="GO:0005085">
    <property type="term" value="F:guanyl-nucleotide exchange factor activity"/>
    <property type="evidence" value="ECO:0007669"/>
    <property type="project" value="InterPro"/>
</dbReference>